<dbReference type="Proteomes" id="UP000502248">
    <property type="component" value="Chromosome"/>
</dbReference>
<dbReference type="RefSeq" id="WP_169282746.1">
    <property type="nucleotide sequence ID" value="NZ_CP051680.1"/>
</dbReference>
<name>A0A7Z2ZPZ7_9BACL</name>
<dbReference type="AlphaFoldDB" id="A0A7Z2ZPZ7"/>
<accession>A0A7Z2ZPZ7</accession>
<gene>
    <name evidence="1" type="ORF">HH215_27250</name>
</gene>
<organism evidence="1 2">
    <name type="scientific">Cohnella herbarum</name>
    <dbReference type="NCBI Taxonomy" id="2728023"/>
    <lineage>
        <taxon>Bacteria</taxon>
        <taxon>Bacillati</taxon>
        <taxon>Bacillota</taxon>
        <taxon>Bacilli</taxon>
        <taxon>Bacillales</taxon>
        <taxon>Paenibacillaceae</taxon>
        <taxon>Cohnella</taxon>
    </lineage>
</organism>
<proteinExistence type="predicted"/>
<protein>
    <submittedName>
        <fullName evidence="1">Uncharacterized protein</fullName>
    </submittedName>
</protein>
<evidence type="ECO:0000313" key="2">
    <source>
        <dbReference type="Proteomes" id="UP000502248"/>
    </source>
</evidence>
<dbReference type="EMBL" id="CP051680">
    <property type="protein sequence ID" value="QJD86497.1"/>
    <property type="molecule type" value="Genomic_DNA"/>
</dbReference>
<keyword evidence="2" id="KW-1185">Reference proteome</keyword>
<reference evidence="1 2" key="1">
    <citation type="submission" date="2020-04" db="EMBL/GenBank/DDBJ databases">
        <title>Genome sequencing of novel species.</title>
        <authorList>
            <person name="Heo J."/>
            <person name="Kim S.-J."/>
            <person name="Kim J.-S."/>
            <person name="Hong S.-B."/>
            <person name="Kwon S.-W."/>
        </authorList>
    </citation>
    <scope>NUCLEOTIDE SEQUENCE [LARGE SCALE GENOMIC DNA]</scope>
    <source>
        <strain evidence="1 2">MFER-1</strain>
    </source>
</reference>
<evidence type="ECO:0000313" key="1">
    <source>
        <dbReference type="EMBL" id="QJD86497.1"/>
    </source>
</evidence>
<dbReference type="KEGG" id="cheb:HH215_27250"/>
<sequence>MDNILRFTLSSRFAFRHSGDAQICASVRLVVYYGCIEAEYDGGFFTV</sequence>